<dbReference type="InterPro" id="IPR003607">
    <property type="entry name" value="HD/PDEase_dom"/>
</dbReference>
<dbReference type="CDD" id="cd00077">
    <property type="entry name" value="HDc"/>
    <property type="match status" value="1"/>
</dbReference>
<dbReference type="HOGENOM" id="CLU_070871_3_0_11"/>
<dbReference type="AlphaFoldDB" id="G2P7X7"/>
<dbReference type="GO" id="GO:0016787">
    <property type="term" value="F:hydrolase activity"/>
    <property type="evidence" value="ECO:0007669"/>
    <property type="project" value="UniProtKB-KW"/>
</dbReference>
<dbReference type="EMBL" id="CP002994">
    <property type="protein sequence ID" value="AEM85638.1"/>
    <property type="molecule type" value="Genomic_DNA"/>
</dbReference>
<dbReference type="Proteomes" id="UP000008703">
    <property type="component" value="Chromosome"/>
</dbReference>
<dbReference type="PANTHER" id="PTHR35569:SF1">
    <property type="entry name" value="CYANAMIDE HYDRATASE DDI2-RELATED"/>
    <property type="match status" value="1"/>
</dbReference>
<protein>
    <submittedName>
        <fullName evidence="3">Metal-dependent phosphohydrolase HD sub domain-containing protein</fullName>
    </submittedName>
</protein>
<evidence type="ECO:0000256" key="1">
    <source>
        <dbReference type="SAM" id="MobiDB-lite"/>
    </source>
</evidence>
<organism evidence="3 4">
    <name type="scientific">Streptomyces violaceusniger (strain Tu 4113)</name>
    <dbReference type="NCBI Taxonomy" id="653045"/>
    <lineage>
        <taxon>Bacteria</taxon>
        <taxon>Bacillati</taxon>
        <taxon>Actinomycetota</taxon>
        <taxon>Actinomycetes</taxon>
        <taxon>Kitasatosporales</taxon>
        <taxon>Streptomycetaceae</taxon>
        <taxon>Streptomyces</taxon>
        <taxon>Streptomyces violaceusniger group</taxon>
    </lineage>
</organism>
<dbReference type="Gene3D" id="1.10.3210.10">
    <property type="entry name" value="Hypothetical protein af1432"/>
    <property type="match status" value="1"/>
</dbReference>
<dbReference type="eggNOG" id="COG1418">
    <property type="taxonomic scope" value="Bacteria"/>
</dbReference>
<dbReference type="SUPFAM" id="SSF109604">
    <property type="entry name" value="HD-domain/PDEase-like"/>
    <property type="match status" value="1"/>
</dbReference>
<evidence type="ECO:0000313" key="3">
    <source>
        <dbReference type="EMBL" id="AEM85638.1"/>
    </source>
</evidence>
<keyword evidence="4" id="KW-1185">Reference proteome</keyword>
<dbReference type="PANTHER" id="PTHR35569">
    <property type="entry name" value="CYANAMIDE HYDRATASE DDI2-RELATED"/>
    <property type="match status" value="1"/>
</dbReference>
<proteinExistence type="predicted"/>
<dbReference type="KEGG" id="svl:Strvi_6151"/>
<name>G2P7X7_STRV4</name>
<gene>
    <name evidence="3" type="ORF">Strvi_6151</name>
</gene>
<feature type="domain" description="HD" evidence="2">
    <location>
        <begin position="94"/>
        <end position="180"/>
    </location>
</feature>
<sequence length="278" mass="30051">MAVPADRLQSERLVEMLQNPGDHGGDVRVAAGRDGLDELSLSAFAMRRADQKPGHRVRGRPLGAPPDAIGGWPRTSATEAAVAFAAEHCPAYLLNHCIRSFFYARSIAATRNLVAGTDYDDETLFLATVLHDIGLTDEGHGPNRFEADGAFRAARFARDHGLSDAAVDLLWDAVALHTSTGIAVHKQPVVALTHLGIGADIFGFGAEEVDRAVLDAAHSAFPWLDLRERILETVVHQIDEQPSKWAPVSFVDAAYRRLRPDNPFPGLDELCAAPAVPD</sequence>
<accession>G2P7X7</accession>
<evidence type="ECO:0000313" key="4">
    <source>
        <dbReference type="Proteomes" id="UP000008703"/>
    </source>
</evidence>
<dbReference type="InterPro" id="IPR006674">
    <property type="entry name" value="HD_domain"/>
</dbReference>
<feature type="region of interest" description="Disordered" evidence="1">
    <location>
        <begin position="50"/>
        <end position="71"/>
    </location>
</feature>
<reference evidence="3" key="1">
    <citation type="submission" date="2011-08" db="EMBL/GenBank/DDBJ databases">
        <title>Complete sequence of chromosome of Streptomyces violaceusniger Tu 4113.</title>
        <authorList>
            <consortium name="US DOE Joint Genome Institute"/>
            <person name="Lucas S."/>
            <person name="Han J."/>
            <person name="Lapidus A."/>
            <person name="Cheng J.-F."/>
            <person name="Goodwin L."/>
            <person name="Pitluck S."/>
            <person name="Peters L."/>
            <person name="Ivanova N."/>
            <person name="Daligault H."/>
            <person name="Detter J.C."/>
            <person name="Han C."/>
            <person name="Tapia R."/>
            <person name="Land M."/>
            <person name="Hauser L."/>
            <person name="Kyrpides N."/>
            <person name="Ivanova N."/>
            <person name="Pagani I."/>
            <person name="Hagen A."/>
            <person name="Katz L."/>
            <person name="Fiedler H.-P."/>
            <person name="Keasling J."/>
            <person name="Fortman J."/>
            <person name="Woyke T."/>
        </authorList>
    </citation>
    <scope>NUCLEOTIDE SEQUENCE [LARGE SCALE GENOMIC DNA]</scope>
    <source>
        <strain evidence="3">Tu 4113</strain>
    </source>
</reference>
<evidence type="ECO:0000259" key="2">
    <source>
        <dbReference type="Pfam" id="PF01966"/>
    </source>
</evidence>
<dbReference type="Pfam" id="PF01966">
    <property type="entry name" value="HD"/>
    <property type="match status" value="1"/>
</dbReference>